<dbReference type="EMBL" id="JBEXIP010000027">
    <property type="protein sequence ID" value="MET8436581.1"/>
    <property type="molecule type" value="Genomic_DNA"/>
</dbReference>
<gene>
    <name evidence="1" type="ORF">ABZV61_28145</name>
</gene>
<dbReference type="Proteomes" id="UP001550044">
    <property type="component" value="Unassembled WGS sequence"/>
</dbReference>
<accession>A0ABV2UFG7</accession>
<evidence type="ECO:0000313" key="2">
    <source>
        <dbReference type="Proteomes" id="UP001550044"/>
    </source>
</evidence>
<evidence type="ECO:0000313" key="1">
    <source>
        <dbReference type="EMBL" id="MET8436581.1"/>
    </source>
</evidence>
<reference evidence="1 2" key="1">
    <citation type="submission" date="2024-06" db="EMBL/GenBank/DDBJ databases">
        <title>The Natural Products Discovery Center: Release of the First 8490 Sequenced Strains for Exploring Actinobacteria Biosynthetic Diversity.</title>
        <authorList>
            <person name="Kalkreuter E."/>
            <person name="Kautsar S.A."/>
            <person name="Yang D."/>
            <person name="Bader C.D."/>
            <person name="Teijaro C.N."/>
            <person name="Fluegel L."/>
            <person name="Davis C.M."/>
            <person name="Simpson J.R."/>
            <person name="Lauterbach L."/>
            <person name="Steele A.D."/>
            <person name="Gui C."/>
            <person name="Meng S."/>
            <person name="Li G."/>
            <person name="Viehrig K."/>
            <person name="Ye F."/>
            <person name="Su P."/>
            <person name="Kiefer A.F."/>
            <person name="Nichols A."/>
            <person name="Cepeda A.J."/>
            <person name="Yan W."/>
            <person name="Fan B."/>
            <person name="Jiang Y."/>
            <person name="Adhikari A."/>
            <person name="Zheng C.-J."/>
            <person name="Schuster L."/>
            <person name="Cowan T.M."/>
            <person name="Smanski M.J."/>
            <person name="Chevrette M.G."/>
            <person name="De Carvalho L.P.S."/>
            <person name="Shen B."/>
        </authorList>
    </citation>
    <scope>NUCLEOTIDE SEQUENCE [LARGE SCALE GENOMIC DNA]</scope>
    <source>
        <strain evidence="1 2">NPDC005137</strain>
    </source>
</reference>
<name>A0ABV2UFG7_9ACTN</name>
<organism evidence="1 2">
    <name type="scientific">Streptomyces sp. 900116325</name>
    <dbReference type="NCBI Taxonomy" id="3154295"/>
    <lineage>
        <taxon>Bacteria</taxon>
        <taxon>Bacillati</taxon>
        <taxon>Actinomycetota</taxon>
        <taxon>Actinomycetes</taxon>
        <taxon>Kitasatosporales</taxon>
        <taxon>Streptomycetaceae</taxon>
        <taxon>Streptomyces</taxon>
    </lineage>
</organism>
<dbReference type="RefSeq" id="WP_356501757.1">
    <property type="nucleotide sequence ID" value="NZ_JBEXEF010000143.1"/>
</dbReference>
<sequence length="42" mass="4064">MFVGAVAGMSTYISDGNAAGAMPTGPAAEAASGMAFRRLIGS</sequence>
<protein>
    <submittedName>
        <fullName evidence="1">Uncharacterized protein</fullName>
    </submittedName>
</protein>
<keyword evidence="2" id="KW-1185">Reference proteome</keyword>
<comment type="caution">
    <text evidence="1">The sequence shown here is derived from an EMBL/GenBank/DDBJ whole genome shotgun (WGS) entry which is preliminary data.</text>
</comment>
<proteinExistence type="predicted"/>